<dbReference type="Proteomes" id="UP000499080">
    <property type="component" value="Unassembled WGS sequence"/>
</dbReference>
<feature type="chain" id="PRO_5021500886" evidence="1">
    <location>
        <begin position="20"/>
        <end position="119"/>
    </location>
</feature>
<feature type="signal peptide" evidence="1">
    <location>
        <begin position="1"/>
        <end position="19"/>
    </location>
</feature>
<organism evidence="2 3">
    <name type="scientific">Araneus ventricosus</name>
    <name type="common">Orbweaver spider</name>
    <name type="synonym">Epeira ventricosa</name>
    <dbReference type="NCBI Taxonomy" id="182803"/>
    <lineage>
        <taxon>Eukaryota</taxon>
        <taxon>Metazoa</taxon>
        <taxon>Ecdysozoa</taxon>
        <taxon>Arthropoda</taxon>
        <taxon>Chelicerata</taxon>
        <taxon>Arachnida</taxon>
        <taxon>Araneae</taxon>
        <taxon>Araneomorphae</taxon>
        <taxon>Entelegynae</taxon>
        <taxon>Araneoidea</taxon>
        <taxon>Araneidae</taxon>
        <taxon>Araneus</taxon>
    </lineage>
</organism>
<dbReference type="EMBL" id="BGPR01000185">
    <property type="protein sequence ID" value="GBM02908.1"/>
    <property type="molecule type" value="Genomic_DNA"/>
</dbReference>
<gene>
    <name evidence="2" type="ORF">AVEN_269838_1</name>
</gene>
<keyword evidence="1" id="KW-0732">Signal</keyword>
<dbReference type="AlphaFoldDB" id="A0A4Y2CGH2"/>
<keyword evidence="3" id="KW-1185">Reference proteome</keyword>
<comment type="caution">
    <text evidence="2">The sequence shown here is derived from an EMBL/GenBank/DDBJ whole genome shotgun (WGS) entry which is preliminary data.</text>
</comment>
<evidence type="ECO:0000256" key="1">
    <source>
        <dbReference type="SAM" id="SignalP"/>
    </source>
</evidence>
<accession>A0A4Y2CGH2</accession>
<reference evidence="2 3" key="1">
    <citation type="journal article" date="2019" name="Sci. Rep.">
        <title>Orb-weaving spider Araneus ventricosus genome elucidates the spidroin gene catalogue.</title>
        <authorList>
            <person name="Kono N."/>
            <person name="Nakamura H."/>
            <person name="Ohtoshi R."/>
            <person name="Moran D.A.P."/>
            <person name="Shinohara A."/>
            <person name="Yoshida Y."/>
            <person name="Fujiwara M."/>
            <person name="Mori M."/>
            <person name="Tomita M."/>
            <person name="Arakawa K."/>
        </authorList>
    </citation>
    <scope>NUCLEOTIDE SEQUENCE [LARGE SCALE GENOMIC DNA]</scope>
</reference>
<dbReference type="OrthoDB" id="5976811at2759"/>
<name>A0A4Y2CGH2_ARAVE</name>
<evidence type="ECO:0000313" key="3">
    <source>
        <dbReference type="Proteomes" id="UP000499080"/>
    </source>
</evidence>
<proteinExistence type="predicted"/>
<sequence length="119" mass="13660">MLFLRLFGVLLAVVSMTIAYDDDRDALCEDITCEDYECQEADDCEFGEVPDVCECCYTCAKMTTVQELLQDEFPFRLFEIPSLLESKNLNMVAAPLLPPHLLRPLNYYPRTLDFSLIAF</sequence>
<evidence type="ECO:0000313" key="2">
    <source>
        <dbReference type="EMBL" id="GBM02908.1"/>
    </source>
</evidence>
<protein>
    <submittedName>
        <fullName evidence="2">Uncharacterized protein</fullName>
    </submittedName>
</protein>